<comment type="caution">
    <text evidence="3">The sequence shown here is derived from an EMBL/GenBank/DDBJ whole genome shotgun (WGS) entry which is preliminary data.</text>
</comment>
<dbReference type="EMBL" id="JBHSWI010000001">
    <property type="protein sequence ID" value="MFC6646872.1"/>
    <property type="molecule type" value="Genomic_DNA"/>
</dbReference>
<organism evidence="3 4">
    <name type="scientific">Granulicella cerasi</name>
    <dbReference type="NCBI Taxonomy" id="741063"/>
    <lineage>
        <taxon>Bacteria</taxon>
        <taxon>Pseudomonadati</taxon>
        <taxon>Acidobacteriota</taxon>
        <taxon>Terriglobia</taxon>
        <taxon>Terriglobales</taxon>
        <taxon>Acidobacteriaceae</taxon>
        <taxon>Granulicella</taxon>
    </lineage>
</organism>
<evidence type="ECO:0000313" key="4">
    <source>
        <dbReference type="Proteomes" id="UP001596391"/>
    </source>
</evidence>
<feature type="signal peptide" evidence="2">
    <location>
        <begin position="1"/>
        <end position="20"/>
    </location>
</feature>
<sequence length="355" mass="39083">MKRALCKLFFLLATSAPAFAQAEDPGYTLHVYTDRIQFAALILDKDAQPLEHLRREDIDLSLDSGKSFHPTDLRVEGDDPMELAVLLEDANSQTPFLNAFIEQFAALAPTLLKPQDSLRIFAVDCSVFETQPSFSNPTAAQINSLIGQLRHREGFHPANGKRDCHARLPLRDAELTIASWLQHQPGRRVLLVVSQGDDGRSKSDASTVRDFLATSGIAVVGVRDRVHFWMNNRGLPFSLQTLNAPHAYATDGMNDELDQLAAGTGGFVMASEPDVLGADISEIFRLLRARYIVSYPRPHRDVAGVHHIEIATRGGYTVRITGATAPLVTKEQLEDPNAVPSADSPAIYGKRKPLR</sequence>
<keyword evidence="2" id="KW-0732">Signal</keyword>
<dbReference type="RefSeq" id="WP_263371188.1">
    <property type="nucleotide sequence ID" value="NZ_JAGSYD010000002.1"/>
</dbReference>
<dbReference type="Proteomes" id="UP001596391">
    <property type="component" value="Unassembled WGS sequence"/>
</dbReference>
<evidence type="ECO:0000313" key="3">
    <source>
        <dbReference type="EMBL" id="MFC6646872.1"/>
    </source>
</evidence>
<evidence type="ECO:0008006" key="5">
    <source>
        <dbReference type="Google" id="ProtNLM"/>
    </source>
</evidence>
<proteinExistence type="predicted"/>
<feature type="region of interest" description="Disordered" evidence="1">
    <location>
        <begin position="331"/>
        <end position="355"/>
    </location>
</feature>
<gene>
    <name evidence="3" type="ORF">ACFQBQ_15050</name>
</gene>
<evidence type="ECO:0000256" key="2">
    <source>
        <dbReference type="SAM" id="SignalP"/>
    </source>
</evidence>
<keyword evidence="4" id="KW-1185">Reference proteome</keyword>
<accession>A0ABW1ZBT3</accession>
<evidence type="ECO:0000256" key="1">
    <source>
        <dbReference type="SAM" id="MobiDB-lite"/>
    </source>
</evidence>
<protein>
    <recommendedName>
        <fullName evidence="5">VWFA-related domain-containing protein</fullName>
    </recommendedName>
</protein>
<name>A0ABW1ZBT3_9BACT</name>
<reference evidence="4" key="1">
    <citation type="journal article" date="2019" name="Int. J. Syst. Evol. Microbiol.">
        <title>The Global Catalogue of Microorganisms (GCM) 10K type strain sequencing project: providing services to taxonomists for standard genome sequencing and annotation.</title>
        <authorList>
            <consortium name="The Broad Institute Genomics Platform"/>
            <consortium name="The Broad Institute Genome Sequencing Center for Infectious Disease"/>
            <person name="Wu L."/>
            <person name="Ma J."/>
        </authorList>
    </citation>
    <scope>NUCLEOTIDE SEQUENCE [LARGE SCALE GENOMIC DNA]</scope>
    <source>
        <strain evidence="4">CGMCC 1.16026</strain>
    </source>
</reference>
<feature type="chain" id="PRO_5045968010" description="VWFA-related domain-containing protein" evidence="2">
    <location>
        <begin position="21"/>
        <end position="355"/>
    </location>
</feature>